<dbReference type="AlphaFoldDB" id="A0A719VWI1"/>
<dbReference type="Gene3D" id="3.40.50.1390">
    <property type="entry name" value="Resolvase, N-terminal catalytic domain"/>
    <property type="match status" value="1"/>
</dbReference>
<feature type="domain" description="Resolvase/invertase-type recombinase catalytic" evidence="4">
    <location>
        <begin position="3"/>
        <end position="174"/>
    </location>
</feature>
<dbReference type="InterPro" id="IPR050639">
    <property type="entry name" value="SSR_resolvase"/>
</dbReference>
<evidence type="ECO:0000256" key="3">
    <source>
        <dbReference type="SAM" id="Coils"/>
    </source>
</evidence>
<dbReference type="SMART" id="SM00857">
    <property type="entry name" value="Resolvase"/>
    <property type="match status" value="1"/>
</dbReference>
<keyword evidence="1" id="KW-0238">DNA-binding</keyword>
<dbReference type="Pfam" id="PF07508">
    <property type="entry name" value="Recombinase"/>
    <property type="match status" value="1"/>
</dbReference>
<reference evidence="7" key="1">
    <citation type="journal article" date="2018" name="Genome Biol.">
        <title>SKESA: strategic k-mer extension for scrupulous assemblies.</title>
        <authorList>
            <person name="Souvorov A."/>
            <person name="Agarwala R."/>
            <person name="Lipman D.J."/>
        </authorList>
    </citation>
    <scope>NUCLEOTIDE SEQUENCE</scope>
    <source>
        <strain evidence="7">404ty</strain>
    </source>
</reference>
<dbReference type="EMBL" id="DAAPRJ010000029">
    <property type="protein sequence ID" value="HAD7414263.1"/>
    <property type="molecule type" value="Genomic_DNA"/>
</dbReference>
<comment type="caution">
    <text evidence="7">The sequence shown here is derived from an EMBL/GenBank/DDBJ whole genome shotgun (WGS) entry which is preliminary data.</text>
</comment>
<dbReference type="PANTHER" id="PTHR30461:SF2">
    <property type="entry name" value="SERINE RECOMBINASE PINE-RELATED"/>
    <property type="match status" value="1"/>
</dbReference>
<dbReference type="CDD" id="cd00338">
    <property type="entry name" value="Ser_Recombinase"/>
    <property type="match status" value="1"/>
</dbReference>
<evidence type="ECO:0000313" key="7">
    <source>
        <dbReference type="EMBL" id="HAD7328911.1"/>
    </source>
</evidence>
<protein>
    <submittedName>
        <fullName evidence="7">Recombinase family protein</fullName>
    </submittedName>
</protein>
<gene>
    <name evidence="8" type="ORF">G1Y42_20160</name>
    <name evidence="6" type="ORF">G1Y44_20475</name>
    <name evidence="7" type="ORF">G1Y51_20425</name>
</gene>
<dbReference type="GO" id="GO:0000150">
    <property type="term" value="F:DNA strand exchange activity"/>
    <property type="evidence" value="ECO:0007669"/>
    <property type="project" value="InterPro"/>
</dbReference>
<evidence type="ECO:0000256" key="1">
    <source>
        <dbReference type="ARBA" id="ARBA00023125"/>
    </source>
</evidence>
<dbReference type="PROSITE" id="PS51736">
    <property type="entry name" value="RECOMBINASES_3"/>
    <property type="match status" value="1"/>
</dbReference>
<dbReference type="SUPFAM" id="SSF53041">
    <property type="entry name" value="Resolvase-like"/>
    <property type="match status" value="1"/>
</dbReference>
<accession>A0A719VWI1</accession>
<dbReference type="InterPro" id="IPR036162">
    <property type="entry name" value="Resolvase-like_N_sf"/>
</dbReference>
<keyword evidence="2" id="KW-0233">DNA recombination</keyword>
<feature type="coiled-coil region" evidence="3">
    <location>
        <begin position="391"/>
        <end position="445"/>
    </location>
</feature>
<dbReference type="EMBL" id="DAAPRV010000027">
    <property type="protein sequence ID" value="HAD7328911.1"/>
    <property type="molecule type" value="Genomic_DNA"/>
</dbReference>
<evidence type="ECO:0000313" key="8">
    <source>
        <dbReference type="EMBL" id="HAD7414263.1"/>
    </source>
</evidence>
<organism evidence="7">
    <name type="scientific">Salmonella enterica subsp. enterica serovar Typhi str. 404ty</name>
    <dbReference type="NCBI Taxonomy" id="497977"/>
    <lineage>
        <taxon>Bacteria</taxon>
        <taxon>Pseudomonadati</taxon>
        <taxon>Pseudomonadota</taxon>
        <taxon>Gammaproteobacteria</taxon>
        <taxon>Enterobacterales</taxon>
        <taxon>Enterobacteriaceae</taxon>
        <taxon>Salmonella</taxon>
    </lineage>
</organism>
<feature type="domain" description="Recombinase" evidence="5">
    <location>
        <begin position="177"/>
        <end position="306"/>
    </location>
</feature>
<dbReference type="InterPro" id="IPR011109">
    <property type="entry name" value="DNA_bind_recombinase_dom"/>
</dbReference>
<keyword evidence="3" id="KW-0175">Coiled coil</keyword>
<dbReference type="PANTHER" id="PTHR30461">
    <property type="entry name" value="DNA-INVERTASE FROM LAMBDOID PROPHAGE"/>
    <property type="match status" value="1"/>
</dbReference>
<dbReference type="GO" id="GO:0003677">
    <property type="term" value="F:DNA binding"/>
    <property type="evidence" value="ECO:0007669"/>
    <property type="project" value="UniProtKB-KW"/>
</dbReference>
<dbReference type="Pfam" id="PF00239">
    <property type="entry name" value="Resolvase"/>
    <property type="match status" value="1"/>
</dbReference>
<sequence length="547" mass="62397">MKLLVTYIRWSTREQDSGDSLRRQTNLIDAFYSKHKEEYYLLPAHRYIDKGKSGFHQQHKAQGSDFRRMFENVMSGAIPEGSLIVVENFDRFSRADIDTAIDDVRQILRKGVSILTLGDGELYDKSALTDPVKLIKHIIIAERAHQESLVKQKRIAQVWNHKTQLARELKKPMGKQAPGWLELSEDGSHYIVDEDKASLVNIIYDKRLSGMSMFAICKWLNEQGYPTINQRKVRISKTKKPDGNWSALSVKHILTSRSVLGYLPAKISTEDRKTVLREEIEGFYPQIVTDSKFYAVQQLLEETGKGKTSSGEHWLYVNILKGLIRCKCGLVMTPTGIRKPVYQGTYRCNGNKESRCSYGTVSRKLLDTQLCSRLFSKLSQLHDEATDTAKLDELQRRLNTVDSELEKLTETLIQLPNITQIQEALRIKQEEKDELIVQLSREKARVKSVSSLDLSGLDMESVEGRTEAQIIIKRLVKEIVVSGNEKLVDIYLHNGNMIRGFPLDGKDDHTLTLEEATDEMQSLDDMLIFGEPVTRIYPAGDMEEVDA</sequence>
<proteinExistence type="predicted"/>
<dbReference type="InterPro" id="IPR038109">
    <property type="entry name" value="DNA_bind_recomb_sf"/>
</dbReference>
<dbReference type="EMBL" id="DAAPRQ010000028">
    <property type="protein sequence ID" value="HAD7320078.1"/>
    <property type="molecule type" value="Genomic_DNA"/>
</dbReference>
<evidence type="ECO:0000313" key="6">
    <source>
        <dbReference type="EMBL" id="HAD7320078.1"/>
    </source>
</evidence>
<dbReference type="Gene3D" id="3.90.1750.20">
    <property type="entry name" value="Putative Large Serine Recombinase, Chain B, Domain 2"/>
    <property type="match status" value="1"/>
</dbReference>
<evidence type="ECO:0000259" key="5">
    <source>
        <dbReference type="PROSITE" id="PS51737"/>
    </source>
</evidence>
<evidence type="ECO:0000256" key="2">
    <source>
        <dbReference type="ARBA" id="ARBA00023172"/>
    </source>
</evidence>
<name>A0A719VWI1_SALTI</name>
<dbReference type="InterPro" id="IPR006119">
    <property type="entry name" value="Resolv_N"/>
</dbReference>
<reference evidence="7" key="2">
    <citation type="submission" date="2019-01" db="EMBL/GenBank/DDBJ databases">
        <authorList>
            <consortium name="NCBI Pathogen Detection Project"/>
        </authorList>
    </citation>
    <scope>NUCLEOTIDE SEQUENCE</scope>
    <source>
        <strain evidence="7">404ty</strain>
    </source>
</reference>
<evidence type="ECO:0000259" key="4">
    <source>
        <dbReference type="PROSITE" id="PS51736"/>
    </source>
</evidence>
<dbReference type="PROSITE" id="PS51737">
    <property type="entry name" value="RECOMBINASE_DNA_BIND"/>
    <property type="match status" value="1"/>
</dbReference>